<feature type="domain" description="O-GlcNAc transferase C-terminal" evidence="8">
    <location>
        <begin position="512"/>
        <end position="614"/>
    </location>
</feature>
<dbReference type="Gene3D" id="3.40.50.2000">
    <property type="entry name" value="Glycogen Phosphorylase B"/>
    <property type="match status" value="1"/>
</dbReference>
<dbReference type="AlphaFoldDB" id="A0A3B0V9N9"/>
<dbReference type="SMART" id="SM00028">
    <property type="entry name" value="TPR"/>
    <property type="match status" value="7"/>
</dbReference>
<dbReference type="Gene3D" id="3.40.50.11380">
    <property type="match status" value="1"/>
</dbReference>
<dbReference type="InterPro" id="IPR011990">
    <property type="entry name" value="TPR-like_helical_dom_sf"/>
</dbReference>
<dbReference type="GO" id="GO:0097363">
    <property type="term" value="F:protein O-acetylglucosaminyltransferase activity"/>
    <property type="evidence" value="ECO:0007669"/>
    <property type="project" value="UniProtKB-EC"/>
</dbReference>
<dbReference type="SUPFAM" id="SSF81901">
    <property type="entry name" value="HCP-like"/>
    <property type="match status" value="2"/>
</dbReference>
<dbReference type="EC" id="2.4.1.255" evidence="3"/>
<evidence type="ECO:0000256" key="1">
    <source>
        <dbReference type="ARBA" id="ARBA00004922"/>
    </source>
</evidence>
<evidence type="ECO:0000256" key="2">
    <source>
        <dbReference type="ARBA" id="ARBA00005386"/>
    </source>
</evidence>
<dbReference type="InterPro" id="IPR029489">
    <property type="entry name" value="OGT/SEC/SPY_C"/>
</dbReference>
<dbReference type="InterPro" id="IPR051939">
    <property type="entry name" value="Glycosyltr_41/O-GlcNAc_trsf"/>
</dbReference>
<dbReference type="Gene3D" id="1.25.40.10">
    <property type="entry name" value="Tetratricopeptide repeat domain"/>
    <property type="match status" value="1"/>
</dbReference>
<sequence length="614" mass="69154">MAKKIKRARKSLFKPRPRTLDLLPQALALHQAGDLNSAADFYKQVLKQEPGNGDALNLAGALALQRGNPAQALKYLRRAVKLYPERHDYQVNMAAALRDLGELDSASLVLKKVTRQAPQHHEALHNLAAIFADLGNYQQSAEYYRRFIVLCPRNFEALSGLIDVLRRDNQLVEALDLCERLLALSPYSTSAHILKADILIGMGQHEEALAVLKGAIEQQPDDGILYNHMANILLNTGRLHEALGLYEQAVVKAPEINETWVNLAWTYREHGRLSDSWRCFKHLLAVGKLSAADYSDLLFSLNYDPDIPARKKFELALGWWQCALPLPPRPLPAVPPAAGRPLRLGFISPDFCKHPVGQFVLPLLKILDPDKIETFCYSSLNKPADEQTAKLRAAARHWRDIYAMPDEQAASLIRRDHLHLLIELAGHTSGNRLLVMTRRPAPVQASWLGYVATSGLPMIDYRLTDTICDPPEADKFYSECLYRLPHTFFCYNPPVEAPPLALPPIMKNKGPTFASFNNLPKITPAVVALWAQILNRLPEARLLMVSRQFVDLTIINHYQELFLANNVTDERLIFRAGLPFREYLDLFNQVDIALDPFPHNGHTITCDTLWMGVP</sequence>
<feature type="non-terminal residue" evidence="9">
    <location>
        <position position="614"/>
    </location>
</feature>
<dbReference type="Pfam" id="PF14559">
    <property type="entry name" value="TPR_19"/>
    <property type="match status" value="2"/>
</dbReference>
<comment type="similarity">
    <text evidence="2">Belongs to the glycosyltransferase 41 family. O-GlcNAc transferase subfamily.</text>
</comment>
<feature type="domain" description="O-GlcNAc transferase C-terminal" evidence="8">
    <location>
        <begin position="338"/>
        <end position="490"/>
    </location>
</feature>
<dbReference type="EMBL" id="UOEX01000195">
    <property type="protein sequence ID" value="VAW37043.1"/>
    <property type="molecule type" value="Genomic_DNA"/>
</dbReference>
<organism evidence="9">
    <name type="scientific">hydrothermal vent metagenome</name>
    <dbReference type="NCBI Taxonomy" id="652676"/>
    <lineage>
        <taxon>unclassified sequences</taxon>
        <taxon>metagenomes</taxon>
        <taxon>ecological metagenomes</taxon>
    </lineage>
</organism>
<dbReference type="PROSITE" id="PS50005">
    <property type="entry name" value="TPR"/>
    <property type="match status" value="2"/>
</dbReference>
<dbReference type="InterPro" id="IPR019734">
    <property type="entry name" value="TPR_rpt"/>
</dbReference>
<dbReference type="Pfam" id="PF13844">
    <property type="entry name" value="Glyco_transf_41"/>
    <property type="match status" value="2"/>
</dbReference>
<name>A0A3B0V9N9_9ZZZZ</name>
<evidence type="ECO:0000259" key="8">
    <source>
        <dbReference type="Pfam" id="PF13844"/>
    </source>
</evidence>
<evidence type="ECO:0000256" key="5">
    <source>
        <dbReference type="ARBA" id="ARBA00022679"/>
    </source>
</evidence>
<keyword evidence="5" id="KW-0808">Transferase</keyword>
<protein>
    <recommendedName>
        <fullName evidence="3">protein O-GlcNAc transferase</fullName>
        <ecNumber evidence="3">2.4.1.255</ecNumber>
    </recommendedName>
</protein>
<proteinExistence type="inferred from homology"/>
<evidence type="ECO:0000256" key="7">
    <source>
        <dbReference type="ARBA" id="ARBA00022803"/>
    </source>
</evidence>
<dbReference type="Pfam" id="PF13432">
    <property type="entry name" value="TPR_16"/>
    <property type="match status" value="2"/>
</dbReference>
<keyword evidence="6" id="KW-0677">Repeat</keyword>
<keyword evidence="4" id="KW-0328">Glycosyltransferase</keyword>
<evidence type="ECO:0000313" key="9">
    <source>
        <dbReference type="EMBL" id="VAW37043.1"/>
    </source>
</evidence>
<evidence type="ECO:0000256" key="3">
    <source>
        <dbReference type="ARBA" id="ARBA00011970"/>
    </source>
</evidence>
<reference evidence="9" key="1">
    <citation type="submission" date="2018-06" db="EMBL/GenBank/DDBJ databases">
        <authorList>
            <person name="Zhirakovskaya E."/>
        </authorList>
    </citation>
    <scope>NUCLEOTIDE SEQUENCE</scope>
</reference>
<keyword evidence="7" id="KW-0802">TPR repeat</keyword>
<dbReference type="PANTHER" id="PTHR44835">
    <property type="entry name" value="UDP-N-ACETYLGLUCOSAMINE--PEPTIDE N-ACETYLGLUCOSAMINYLTRANSFERASE SPINDLY-RELATED"/>
    <property type="match status" value="1"/>
</dbReference>
<comment type="pathway">
    <text evidence="1">Protein modification; protein glycosylation.</text>
</comment>
<accession>A0A3B0V9N9</accession>
<gene>
    <name evidence="9" type="ORF">MNBD_DELTA03-1277</name>
</gene>
<evidence type="ECO:0000256" key="4">
    <source>
        <dbReference type="ARBA" id="ARBA00022676"/>
    </source>
</evidence>
<dbReference type="PANTHER" id="PTHR44835:SF1">
    <property type="entry name" value="PROTEIN O-GLCNAC TRANSFERASE"/>
    <property type="match status" value="1"/>
</dbReference>
<evidence type="ECO:0000256" key="6">
    <source>
        <dbReference type="ARBA" id="ARBA00022737"/>
    </source>
</evidence>